<keyword evidence="5" id="KW-0472">Membrane</keyword>
<name>A0ABT7SFI4_9CELL</name>
<proteinExistence type="predicted"/>
<dbReference type="RefSeq" id="WP_289454763.1">
    <property type="nucleotide sequence ID" value="NZ_JAUCGQ010000001.1"/>
</dbReference>
<dbReference type="PANTHER" id="PTHR36115">
    <property type="entry name" value="PROLINE-RICH ANTIGEN HOMOLOG-RELATED"/>
    <property type="match status" value="1"/>
</dbReference>
<dbReference type="Proteomes" id="UP001529338">
    <property type="component" value="Unassembled WGS sequence"/>
</dbReference>
<dbReference type="InterPro" id="IPR051791">
    <property type="entry name" value="Pra-immunoreactive"/>
</dbReference>
<protein>
    <submittedName>
        <fullName evidence="8">RDD family protein</fullName>
    </submittedName>
</protein>
<accession>A0ABT7SFI4</accession>
<comment type="caution">
    <text evidence="8">The sequence shown here is derived from an EMBL/GenBank/DDBJ whole genome shotgun (WGS) entry which is preliminary data.</text>
</comment>
<evidence type="ECO:0000313" key="8">
    <source>
        <dbReference type="EMBL" id="MDM7854945.1"/>
    </source>
</evidence>
<dbReference type="EMBL" id="JAUCGQ010000001">
    <property type="protein sequence ID" value="MDM7854945.1"/>
    <property type="molecule type" value="Genomic_DNA"/>
</dbReference>
<gene>
    <name evidence="8" type="ORF">QRT04_08380</name>
</gene>
<feature type="domain" description="RDD" evidence="7">
    <location>
        <begin position="45"/>
        <end position="168"/>
    </location>
</feature>
<keyword evidence="2" id="KW-1003">Cell membrane</keyword>
<dbReference type="Pfam" id="PF06271">
    <property type="entry name" value="RDD"/>
    <property type="match status" value="1"/>
</dbReference>
<evidence type="ECO:0000256" key="1">
    <source>
        <dbReference type="ARBA" id="ARBA00004651"/>
    </source>
</evidence>
<keyword evidence="9" id="KW-1185">Reference proteome</keyword>
<evidence type="ECO:0000256" key="2">
    <source>
        <dbReference type="ARBA" id="ARBA00022475"/>
    </source>
</evidence>
<dbReference type="PANTHER" id="PTHR36115:SF6">
    <property type="entry name" value="PROLINE-RICH ANTIGEN HOMOLOG"/>
    <property type="match status" value="1"/>
</dbReference>
<evidence type="ECO:0000256" key="5">
    <source>
        <dbReference type="ARBA" id="ARBA00023136"/>
    </source>
</evidence>
<evidence type="ECO:0000259" key="7">
    <source>
        <dbReference type="Pfam" id="PF06271"/>
    </source>
</evidence>
<feature type="region of interest" description="Disordered" evidence="6">
    <location>
        <begin position="1"/>
        <end position="38"/>
    </location>
</feature>
<keyword evidence="3" id="KW-0812">Transmembrane</keyword>
<evidence type="ECO:0000256" key="4">
    <source>
        <dbReference type="ARBA" id="ARBA00022989"/>
    </source>
</evidence>
<comment type="subcellular location">
    <subcellularLocation>
        <location evidence="1">Cell membrane</location>
        <topology evidence="1">Multi-pass membrane protein</topology>
    </subcellularLocation>
</comment>
<evidence type="ECO:0000256" key="6">
    <source>
        <dbReference type="SAM" id="MobiDB-lite"/>
    </source>
</evidence>
<dbReference type="InterPro" id="IPR010432">
    <property type="entry name" value="RDD"/>
</dbReference>
<organism evidence="8 9">
    <name type="scientific">Cellulomonas alba</name>
    <dbReference type="NCBI Taxonomy" id="3053467"/>
    <lineage>
        <taxon>Bacteria</taxon>
        <taxon>Bacillati</taxon>
        <taxon>Actinomycetota</taxon>
        <taxon>Actinomycetes</taxon>
        <taxon>Micrococcales</taxon>
        <taxon>Cellulomonadaceae</taxon>
        <taxon>Cellulomonas</taxon>
    </lineage>
</organism>
<reference evidence="8 9" key="1">
    <citation type="submission" date="2023-06" db="EMBL/GenBank/DDBJ databases">
        <title>Cellulomonas sp. MW4 Whole genome sequence.</title>
        <authorList>
            <person name="Park S."/>
        </authorList>
    </citation>
    <scope>NUCLEOTIDE SEQUENCE [LARGE SCALE GENOMIC DNA]</scope>
    <source>
        <strain evidence="8 9">MW4</strain>
    </source>
</reference>
<evidence type="ECO:0000313" key="9">
    <source>
        <dbReference type="Proteomes" id="UP001529338"/>
    </source>
</evidence>
<sequence length="404" mass="42480">MTTEQPRQPGILTQDAPRLPPGGGAVPGAATAQPAPRPDARPPFAHWWRRVAAALLDGWIVATVSFLLGGRFDTSWSVSLANEPRVHAPVAGWFVSVAALLVLQAYTGSTPGKRAMGIAIVREADDRPLGLLRTVGREVAHFLDVLLLVGYLRPLWHPRRRTFADSLASSDARLTRAPERHPAVAWLAAHRVPLLPGTVATSLAGAACTVALLALLAVHEAGSGADATCQGDLSIQASANGGPALGYIGPTPGGGWTEETTRVDEKWLTSPRLRLLEARLITQGWTAETRLGVRRSWSDQGEAMFWWVYGGPVTTLTAVLGPARSDAAGVPDDARSIHLSVDVSRGPNVTEAGIDHGTVRVSSLAPGIIGVSFVPDRALVVDDDFVWRAAVEPAAGAGTACGVA</sequence>
<evidence type="ECO:0000256" key="3">
    <source>
        <dbReference type="ARBA" id="ARBA00022692"/>
    </source>
</evidence>
<keyword evidence="4" id="KW-1133">Transmembrane helix</keyword>